<keyword evidence="2" id="KW-1185">Reference proteome</keyword>
<accession>A0ABD1HIQ0</accession>
<protein>
    <submittedName>
        <fullName evidence="1">Uncharacterized protein</fullName>
    </submittedName>
</protein>
<reference evidence="1 2" key="1">
    <citation type="submission" date="2024-06" db="EMBL/GenBank/DDBJ databases">
        <title>A chromosome level genome sequence of Diviner's sage (Salvia divinorum).</title>
        <authorList>
            <person name="Ford S.A."/>
            <person name="Ro D.-K."/>
            <person name="Ness R.W."/>
            <person name="Phillips M.A."/>
        </authorList>
    </citation>
    <scope>NUCLEOTIDE SEQUENCE [LARGE SCALE GENOMIC DNA]</scope>
    <source>
        <strain evidence="1">SAF-2024a</strain>
        <tissue evidence="1">Leaf</tissue>
    </source>
</reference>
<dbReference type="AlphaFoldDB" id="A0ABD1HIQ0"/>
<proteinExistence type="predicted"/>
<comment type="caution">
    <text evidence="1">The sequence shown here is derived from an EMBL/GenBank/DDBJ whole genome shotgun (WGS) entry which is preliminary data.</text>
</comment>
<dbReference type="Proteomes" id="UP001567538">
    <property type="component" value="Unassembled WGS sequence"/>
</dbReference>
<evidence type="ECO:0000313" key="2">
    <source>
        <dbReference type="Proteomes" id="UP001567538"/>
    </source>
</evidence>
<sequence length="215" mass="24053">MKELPAALKFGKPEVLDEIEGNLKSIETLFCLEVLSPNIVPKEIKEFVAGKIFLFKISITKEDDFLSLKPYNVKKVVCDATVVNKYSANIFSNLELSSTSVALVDLFQEECNWLSPIVDLGNDYDSLKVYGDKLFSPTMCGMKNDMELNLDDGLINLDAFPKDFGVMKDDFIIDLDVIPNGCPPVERKKSVMVKNESDITPGIKRKLVGDFLMVL</sequence>
<evidence type="ECO:0000313" key="1">
    <source>
        <dbReference type="EMBL" id="KAL1554934.1"/>
    </source>
</evidence>
<dbReference type="EMBL" id="JBEAFC010000006">
    <property type="protein sequence ID" value="KAL1554934.1"/>
    <property type="molecule type" value="Genomic_DNA"/>
</dbReference>
<organism evidence="1 2">
    <name type="scientific">Salvia divinorum</name>
    <name type="common">Maria pastora</name>
    <name type="synonym">Diviner's sage</name>
    <dbReference type="NCBI Taxonomy" id="28513"/>
    <lineage>
        <taxon>Eukaryota</taxon>
        <taxon>Viridiplantae</taxon>
        <taxon>Streptophyta</taxon>
        <taxon>Embryophyta</taxon>
        <taxon>Tracheophyta</taxon>
        <taxon>Spermatophyta</taxon>
        <taxon>Magnoliopsida</taxon>
        <taxon>eudicotyledons</taxon>
        <taxon>Gunneridae</taxon>
        <taxon>Pentapetalae</taxon>
        <taxon>asterids</taxon>
        <taxon>lamiids</taxon>
        <taxon>Lamiales</taxon>
        <taxon>Lamiaceae</taxon>
        <taxon>Nepetoideae</taxon>
        <taxon>Mentheae</taxon>
        <taxon>Salviinae</taxon>
        <taxon>Salvia</taxon>
        <taxon>Salvia subgen. Calosphace</taxon>
    </lineage>
</organism>
<name>A0ABD1HIQ0_SALDI</name>
<gene>
    <name evidence="1" type="ORF">AAHA92_15434</name>
</gene>